<evidence type="ECO:0008006" key="4">
    <source>
        <dbReference type="Google" id="ProtNLM"/>
    </source>
</evidence>
<dbReference type="OrthoDB" id="257692at2"/>
<feature type="transmembrane region" description="Helical" evidence="1">
    <location>
        <begin position="66"/>
        <end position="87"/>
    </location>
</feature>
<dbReference type="Proteomes" id="UP000000268">
    <property type="component" value="Chromosome"/>
</dbReference>
<feature type="transmembrane region" description="Helical" evidence="1">
    <location>
        <begin position="174"/>
        <end position="192"/>
    </location>
</feature>
<dbReference type="AlphaFoldDB" id="B0CA11"/>
<keyword evidence="1" id="KW-0472">Membrane</keyword>
<dbReference type="KEGG" id="amr:AM1_1574"/>
<proteinExistence type="predicted"/>
<evidence type="ECO:0000256" key="1">
    <source>
        <dbReference type="SAM" id="Phobius"/>
    </source>
</evidence>
<keyword evidence="3" id="KW-1185">Reference proteome</keyword>
<dbReference type="EMBL" id="CP000828">
    <property type="protein sequence ID" value="ABW26598.1"/>
    <property type="molecule type" value="Genomic_DNA"/>
</dbReference>
<protein>
    <recommendedName>
        <fullName evidence="4">Actin-binding WH2 domain-containing protein</fullName>
    </recommendedName>
</protein>
<dbReference type="HOGENOM" id="CLU_068015_0_0_3"/>
<reference evidence="2 3" key="1">
    <citation type="journal article" date="2008" name="Proc. Natl. Acad. Sci. U.S.A.">
        <title>Niche adaptation and genome expansion in the chlorophyll d-producing cyanobacterium Acaryochloris marina.</title>
        <authorList>
            <person name="Swingley W.D."/>
            <person name="Chen M."/>
            <person name="Cheung P.C."/>
            <person name="Conrad A.L."/>
            <person name="Dejesa L.C."/>
            <person name="Hao J."/>
            <person name="Honchak B.M."/>
            <person name="Karbach L.E."/>
            <person name="Kurdoglu A."/>
            <person name="Lahiri S."/>
            <person name="Mastrian S.D."/>
            <person name="Miyashita H."/>
            <person name="Page L."/>
            <person name="Ramakrishna P."/>
            <person name="Satoh S."/>
            <person name="Sattley W.M."/>
            <person name="Shimada Y."/>
            <person name="Taylor H.L."/>
            <person name="Tomo T."/>
            <person name="Tsuchiya T."/>
            <person name="Wang Z.T."/>
            <person name="Raymond J."/>
            <person name="Mimuro M."/>
            <person name="Blankenship R.E."/>
            <person name="Touchman J.W."/>
        </authorList>
    </citation>
    <scope>NUCLEOTIDE SEQUENCE [LARGE SCALE GENOMIC DNA]</scope>
    <source>
        <strain evidence="3">MBIC 11017</strain>
    </source>
</reference>
<feature type="transmembrane region" description="Helical" evidence="1">
    <location>
        <begin position="131"/>
        <end position="154"/>
    </location>
</feature>
<gene>
    <name evidence="2" type="ordered locus">AM1_1574</name>
</gene>
<dbReference type="eggNOG" id="COG2194">
    <property type="taxonomic scope" value="Bacteria"/>
</dbReference>
<feature type="transmembrane region" description="Helical" evidence="1">
    <location>
        <begin position="33"/>
        <end position="54"/>
    </location>
</feature>
<evidence type="ECO:0000313" key="2">
    <source>
        <dbReference type="EMBL" id="ABW26598.1"/>
    </source>
</evidence>
<accession>B0CA11</accession>
<evidence type="ECO:0000313" key="3">
    <source>
        <dbReference type="Proteomes" id="UP000000268"/>
    </source>
</evidence>
<dbReference type="RefSeq" id="WP_012162122.1">
    <property type="nucleotide sequence ID" value="NC_009925.1"/>
</dbReference>
<name>B0CA11_ACAM1</name>
<organism evidence="2 3">
    <name type="scientific">Acaryochloris marina (strain MBIC 11017)</name>
    <dbReference type="NCBI Taxonomy" id="329726"/>
    <lineage>
        <taxon>Bacteria</taxon>
        <taxon>Bacillati</taxon>
        <taxon>Cyanobacteriota</taxon>
        <taxon>Cyanophyceae</taxon>
        <taxon>Acaryochloridales</taxon>
        <taxon>Acaryochloridaceae</taxon>
        <taxon>Acaryochloris</taxon>
    </lineage>
</organism>
<keyword evidence="1" id="KW-0812">Transmembrane</keyword>
<dbReference type="STRING" id="329726.AM1_1574"/>
<sequence length="228" mass="25320">MNYSATFLSLLKDRQSFLQEIHDRKRLHSKISALLLCSFCCFAIYGGIVGSFHSPMQALSSAVKLPALYLITLVVCLPALYIFNALFGSQKTLAQHFTYVLSAASVISILLCGFAPVTLFFVITISPIKDYAFYQLLNVVIFALTGVFGVTFLYQAMRPADEDSANYKLRLTILRLWLGLYGIVGSQLGWILRPFFGSPGQFEWFRAREGNFLTGVWNALANLLGSAG</sequence>
<keyword evidence="1" id="KW-1133">Transmembrane helix</keyword>
<feature type="transmembrane region" description="Helical" evidence="1">
    <location>
        <begin position="99"/>
        <end position="125"/>
    </location>
</feature>